<dbReference type="PANTHER" id="PTHR33112:SF1">
    <property type="entry name" value="HETEROKARYON INCOMPATIBILITY DOMAIN-CONTAINING PROTEIN"/>
    <property type="match status" value="1"/>
</dbReference>
<dbReference type="OrthoDB" id="5428863at2759"/>
<feature type="region of interest" description="Disordered" evidence="1">
    <location>
        <begin position="1"/>
        <end position="76"/>
    </location>
</feature>
<evidence type="ECO:0000313" key="3">
    <source>
        <dbReference type="EMBL" id="KAH6894566.1"/>
    </source>
</evidence>
<evidence type="ECO:0000259" key="2">
    <source>
        <dbReference type="Pfam" id="PF06985"/>
    </source>
</evidence>
<comment type="caution">
    <text evidence="3">The sequence shown here is derived from an EMBL/GenBank/DDBJ whole genome shotgun (WGS) entry which is preliminary data.</text>
</comment>
<proteinExistence type="predicted"/>
<name>A0A9P8WB62_9HYPO</name>
<sequence>MPDTLEPGTPTLADRPSLERRRSRNPLKNLMQHLSVEPPPEDDEERQPRRGSLIRGLSWRKSRSPSAHSDRSGGVPQDPNLCRACAVWAADIDSIFAEMDESFTKTLNPRAADAFDNKEHSLGRLQQLEENRWSTKCPLCKLFHSVHIPSEGEGDLYLSGFSSRDTNYLIDTHTMFDQEHAAKTKGKGFSPGFLGVVPKKSGDGALSWDVNADWFRGAGMLYRTVPEYQNELLSAVSASGRSGGGHSRGPSLSGNHDWVKRGIWGREMSDTIDMSIGQDWLRFCEFYHQGRCGRKPVTRELPGFRLLDCSKTPPRIVDASITERYVALSYVWGRQSTTETWPKVISDAVIATKDMGVRYLWVDRLCMNHLQPADRLQQIARMDEIFEGAIFAIIAACGQDANSGLPGVGYTSRPPQPKYEFVNSDITLVSSLQDPRLAIQNSAWYTRGWTYQEGLLARRRLIFTEQQMYWECEGMCCPESLVLPLDLYHDMEEQRMCDFMRPGLFNGVSFVGGSWERWKRLPSKAEEPSTLSIFREADQHIVNYTRRDLTYDEDSLNAFLGISRRLETSSGRGKVVNLLGMPVWAPPMDERTGPPRTRDLFALSTCFWHHKDGIVARRRPHMPSWTWVGWKGAVDLFSSINIVDVDGKRPERKNNLHHYVTATQLTRNDSTSLRWTYSPDIVLIDRDGSVAYDFGIGDLRSGRPPRPPALPIKPFAIHVPNPFVLDRVKAKTHPGGWIFNNLSVDVRLSRGTGGGIREYIERHAKGEQMSILWFIEEGLIMLLVVERTERDGRVVWERAGRMRMSFAEESKEVSRKYGRLEAMVEDLPLRRLGGDVVIE</sequence>
<keyword evidence="4" id="KW-1185">Reference proteome</keyword>
<protein>
    <submittedName>
        <fullName evidence="3">Heterokaryon incompatibility protein-domain-containing protein</fullName>
    </submittedName>
</protein>
<dbReference type="InterPro" id="IPR010730">
    <property type="entry name" value="HET"/>
</dbReference>
<reference evidence="3 4" key="1">
    <citation type="journal article" date="2021" name="Nat. Commun.">
        <title>Genetic determinants of endophytism in the Arabidopsis root mycobiome.</title>
        <authorList>
            <person name="Mesny F."/>
            <person name="Miyauchi S."/>
            <person name="Thiergart T."/>
            <person name="Pickel B."/>
            <person name="Atanasova L."/>
            <person name="Karlsson M."/>
            <person name="Huettel B."/>
            <person name="Barry K.W."/>
            <person name="Haridas S."/>
            <person name="Chen C."/>
            <person name="Bauer D."/>
            <person name="Andreopoulos W."/>
            <person name="Pangilinan J."/>
            <person name="LaButti K."/>
            <person name="Riley R."/>
            <person name="Lipzen A."/>
            <person name="Clum A."/>
            <person name="Drula E."/>
            <person name="Henrissat B."/>
            <person name="Kohler A."/>
            <person name="Grigoriev I.V."/>
            <person name="Martin F.M."/>
            <person name="Hacquard S."/>
        </authorList>
    </citation>
    <scope>NUCLEOTIDE SEQUENCE [LARGE SCALE GENOMIC DNA]</scope>
    <source>
        <strain evidence="3 4">MPI-CAGE-CH-0241</strain>
    </source>
</reference>
<dbReference type="Proteomes" id="UP000777438">
    <property type="component" value="Unassembled WGS sequence"/>
</dbReference>
<feature type="domain" description="Heterokaryon incompatibility" evidence="2">
    <location>
        <begin position="325"/>
        <end position="453"/>
    </location>
</feature>
<dbReference type="AlphaFoldDB" id="A0A9P8WB62"/>
<dbReference type="EMBL" id="JAGPYM010000005">
    <property type="protein sequence ID" value="KAH6894566.1"/>
    <property type="molecule type" value="Genomic_DNA"/>
</dbReference>
<organism evidence="3 4">
    <name type="scientific">Thelonectria olida</name>
    <dbReference type="NCBI Taxonomy" id="1576542"/>
    <lineage>
        <taxon>Eukaryota</taxon>
        <taxon>Fungi</taxon>
        <taxon>Dikarya</taxon>
        <taxon>Ascomycota</taxon>
        <taxon>Pezizomycotina</taxon>
        <taxon>Sordariomycetes</taxon>
        <taxon>Hypocreomycetidae</taxon>
        <taxon>Hypocreales</taxon>
        <taxon>Nectriaceae</taxon>
        <taxon>Thelonectria</taxon>
    </lineage>
</organism>
<accession>A0A9P8WB62</accession>
<evidence type="ECO:0000256" key="1">
    <source>
        <dbReference type="SAM" id="MobiDB-lite"/>
    </source>
</evidence>
<evidence type="ECO:0000313" key="4">
    <source>
        <dbReference type="Proteomes" id="UP000777438"/>
    </source>
</evidence>
<gene>
    <name evidence="3" type="ORF">B0T10DRAFT_257254</name>
</gene>
<dbReference type="Pfam" id="PF06985">
    <property type="entry name" value="HET"/>
    <property type="match status" value="1"/>
</dbReference>
<dbReference type="PANTHER" id="PTHR33112">
    <property type="entry name" value="DOMAIN PROTEIN, PUTATIVE-RELATED"/>
    <property type="match status" value="1"/>
</dbReference>